<dbReference type="InterPro" id="IPR026898">
    <property type="entry name" value="PrsW"/>
</dbReference>
<accession>A0A9D1UWE5</accession>
<evidence type="ECO:0000259" key="2">
    <source>
        <dbReference type="Pfam" id="PF12773"/>
    </source>
</evidence>
<name>A0A9D1UWE5_9LACO</name>
<dbReference type="EMBL" id="DXFP01000021">
    <property type="protein sequence ID" value="HIX01639.1"/>
    <property type="molecule type" value="Genomic_DNA"/>
</dbReference>
<feature type="transmembrane region" description="Helical" evidence="1">
    <location>
        <begin position="353"/>
        <end position="371"/>
    </location>
</feature>
<keyword evidence="1" id="KW-1133">Transmembrane helix</keyword>
<dbReference type="Proteomes" id="UP000823963">
    <property type="component" value="Unassembled WGS sequence"/>
</dbReference>
<dbReference type="PANTHER" id="PTHR36844:SF1">
    <property type="entry name" value="PROTEASE PRSW"/>
    <property type="match status" value="1"/>
</dbReference>
<feature type="transmembrane region" description="Helical" evidence="1">
    <location>
        <begin position="224"/>
        <end position="247"/>
    </location>
</feature>
<evidence type="ECO:0000256" key="1">
    <source>
        <dbReference type="SAM" id="Phobius"/>
    </source>
</evidence>
<feature type="transmembrane region" description="Helical" evidence="1">
    <location>
        <begin position="291"/>
        <end position="311"/>
    </location>
</feature>
<dbReference type="AlphaFoldDB" id="A0A9D1UWE5"/>
<feature type="transmembrane region" description="Helical" evidence="1">
    <location>
        <begin position="139"/>
        <end position="157"/>
    </location>
</feature>
<gene>
    <name evidence="3" type="ORF">H9861_02675</name>
</gene>
<proteinExistence type="predicted"/>
<evidence type="ECO:0000313" key="4">
    <source>
        <dbReference type="Proteomes" id="UP000823963"/>
    </source>
</evidence>
<reference evidence="3" key="1">
    <citation type="journal article" date="2021" name="PeerJ">
        <title>Extensive microbial diversity within the chicken gut microbiome revealed by metagenomics and culture.</title>
        <authorList>
            <person name="Gilroy R."/>
            <person name="Ravi A."/>
            <person name="Getino M."/>
            <person name="Pursley I."/>
            <person name="Horton D.L."/>
            <person name="Alikhan N.F."/>
            <person name="Baker D."/>
            <person name="Gharbi K."/>
            <person name="Hall N."/>
            <person name="Watson M."/>
            <person name="Adriaenssens E.M."/>
            <person name="Foster-Nyarko E."/>
            <person name="Jarju S."/>
            <person name="Secka A."/>
            <person name="Antonio M."/>
            <person name="Oren A."/>
            <person name="Chaudhuri R.R."/>
            <person name="La Ragione R."/>
            <person name="Hildebrand F."/>
            <person name="Pallen M.J."/>
        </authorList>
    </citation>
    <scope>NUCLEOTIDE SEQUENCE</scope>
    <source>
        <strain evidence="3">6627</strain>
    </source>
</reference>
<feature type="transmembrane region" description="Helical" evidence="1">
    <location>
        <begin position="196"/>
        <end position="218"/>
    </location>
</feature>
<feature type="transmembrane region" description="Helical" evidence="1">
    <location>
        <begin position="259"/>
        <end position="279"/>
    </location>
</feature>
<dbReference type="Pfam" id="PF12773">
    <property type="entry name" value="DZR"/>
    <property type="match status" value="1"/>
</dbReference>
<reference evidence="3" key="2">
    <citation type="submission" date="2021-04" db="EMBL/GenBank/DDBJ databases">
        <authorList>
            <person name="Gilroy R."/>
        </authorList>
    </citation>
    <scope>NUCLEOTIDE SEQUENCE</scope>
    <source>
        <strain evidence="3">6627</strain>
    </source>
</reference>
<organism evidence="3 4">
    <name type="scientific">Candidatus Ligilactobacillus excrementigallinarum</name>
    <dbReference type="NCBI Taxonomy" id="2838641"/>
    <lineage>
        <taxon>Bacteria</taxon>
        <taxon>Bacillati</taxon>
        <taxon>Bacillota</taxon>
        <taxon>Bacilli</taxon>
        <taxon>Lactobacillales</taxon>
        <taxon>Lactobacillaceae</taxon>
        <taxon>Ligilactobacillus</taxon>
    </lineage>
</organism>
<comment type="caution">
    <text evidence="3">The sequence shown here is derived from an EMBL/GenBank/DDBJ whole genome shotgun (WGS) entry which is preliminary data.</text>
</comment>
<keyword evidence="1" id="KW-0472">Membrane</keyword>
<evidence type="ECO:0000313" key="3">
    <source>
        <dbReference type="EMBL" id="HIX01639.1"/>
    </source>
</evidence>
<feature type="transmembrane region" description="Helical" evidence="1">
    <location>
        <begin position="163"/>
        <end position="184"/>
    </location>
</feature>
<feature type="transmembrane region" description="Helical" evidence="1">
    <location>
        <begin position="323"/>
        <end position="341"/>
    </location>
</feature>
<dbReference type="GO" id="GO:0008237">
    <property type="term" value="F:metallopeptidase activity"/>
    <property type="evidence" value="ECO:0007669"/>
    <property type="project" value="UniProtKB-KW"/>
</dbReference>
<dbReference type="InterPro" id="IPR025874">
    <property type="entry name" value="DZR"/>
</dbReference>
<feature type="domain" description="DZANK-type" evidence="2">
    <location>
        <begin position="4"/>
        <end position="56"/>
    </location>
</feature>
<sequence length="393" mass="43614">MKICNKCSAQNPADAQFCYCCGQKLTTDAQTQKQVRYCPVCGSPNDWDARFCTNCGANLQVQSHTGNENILDSATRKINGWTGENRKVKLNLAQLFSQVFKKHTQEEADEIFIAGTKTTTPSLQQVSTSPVTPWLYSRVLAATLLVVALLWTCSFVFENTYTLISLIFFSGFAIPVALLIFFFETNVYKNISIFEAVKTFIIGGALSLVSTMIMYTIFGSGNFSLLGALLIGFVEETGKLLIVLYYVNKKNYSHIFNGLLVGAAVGAGFAAFENVGYVAEYGLKIAILRSFTSIGSHAIWTGILGAAIVMIKRDRKFNGEMLLDHRFINFYLLVVILHGLWDADIFNNLIKLMALTVAGWVAILVLIHAGLREIKQIQHNLTEKEANENEEMS</sequence>
<keyword evidence="1" id="KW-0812">Transmembrane</keyword>
<keyword evidence="3" id="KW-0378">Hydrolase</keyword>
<dbReference type="PANTHER" id="PTHR36844">
    <property type="entry name" value="PROTEASE PRSW"/>
    <property type="match status" value="1"/>
</dbReference>
<keyword evidence="3" id="KW-0645">Protease</keyword>
<dbReference type="Pfam" id="PF13367">
    <property type="entry name" value="PrsW-protease"/>
    <property type="match status" value="1"/>
</dbReference>
<keyword evidence="3" id="KW-0482">Metalloprotease</keyword>
<protein>
    <submittedName>
        <fullName evidence="3">PrsW family intramembrane metalloprotease</fullName>
    </submittedName>
</protein>